<proteinExistence type="inferred from homology"/>
<reference evidence="6 7" key="1">
    <citation type="submission" date="2019-04" db="EMBL/GenBank/DDBJ databases">
        <title>Comparative genomics and transcriptomics to analyze fruiting body development in filamentous ascomycetes.</title>
        <authorList>
            <consortium name="DOE Joint Genome Institute"/>
            <person name="Lutkenhaus R."/>
            <person name="Traeger S."/>
            <person name="Breuer J."/>
            <person name="Kuo A."/>
            <person name="Lipzen A."/>
            <person name="Pangilinan J."/>
            <person name="Dilworth D."/>
            <person name="Sandor L."/>
            <person name="Poggeler S."/>
            <person name="Barry K."/>
            <person name="Grigoriev I.V."/>
            <person name="Nowrousian M."/>
        </authorList>
    </citation>
    <scope>NUCLEOTIDE SEQUENCE [LARGE SCALE GENOMIC DNA]</scope>
    <source>
        <strain evidence="6 7">CBS 389.68</strain>
    </source>
</reference>
<feature type="compositionally biased region" description="Polar residues" evidence="4">
    <location>
        <begin position="56"/>
        <end position="71"/>
    </location>
</feature>
<feature type="compositionally biased region" description="Polar residues" evidence="4">
    <location>
        <begin position="1"/>
        <end position="11"/>
    </location>
</feature>
<dbReference type="GO" id="GO:0030015">
    <property type="term" value="C:CCR4-NOT core complex"/>
    <property type="evidence" value="ECO:0007669"/>
    <property type="project" value="InterPro"/>
</dbReference>
<sequence length="502" mass="54150">MNRQGPANQQLRMGFPSVGAAAGRSAMSNGKLASPGGWPPVPPPGVPTPGSRPGLTFSQSVGGLTQPNTPLDMNEFPALGGQPSANPAAAWNRLNTASPQNRGGPQQQQQHQQHQIQQDQLDAFPPPSNKDMFGAGMDEFRIGAGVGMGGGGGSQSQQQQQNQMPPSSMEEFPPLAARATPGAIGGMEGLGGQQQRQGMGSRLMPQMDGMIPQQQGVIQSGEADKKNLMKGNSSSMVSNGAPGLSNLSPSSVPQSMSPQAQQSQHVSPAPGLPRPSQQQHPQPQGPGQSSQKAPSTLNGDNFSEVRAEGAGLDDSPYGLTQFVRRLQNDGRNDPLASGQDLTHLGLNLNRPDGVLYANFSSPFVDLDTKPLEPKYYLPACYTVTNTQPIAARLACFSDDTLFYMFYTMPKDLMQELVSFELAQRNWRFHLLHQLWLTKDPRGHVEQLSDTSEKGFYLFFDPIQWEKVSKEIILDYTHLDPRTTGTFINTRGQSLGVGLRHGF</sequence>
<dbReference type="OrthoDB" id="25391at2759"/>
<evidence type="ECO:0000256" key="3">
    <source>
        <dbReference type="ARBA" id="ARBA00023163"/>
    </source>
</evidence>
<dbReference type="InterPro" id="IPR040168">
    <property type="entry name" value="Not2/3/5"/>
</dbReference>
<evidence type="ECO:0000256" key="4">
    <source>
        <dbReference type="SAM" id="MobiDB-lite"/>
    </source>
</evidence>
<protein>
    <recommendedName>
        <fullName evidence="5">NOT2/NOT3/NOT5 C-terminal domain-containing protein</fullName>
    </recommendedName>
</protein>
<evidence type="ECO:0000313" key="6">
    <source>
        <dbReference type="EMBL" id="TGZ82585.1"/>
    </source>
</evidence>
<feature type="compositionally biased region" description="Polar residues" evidence="4">
    <location>
        <begin position="93"/>
        <end position="105"/>
    </location>
</feature>
<accession>A0A4V3SJ46</accession>
<evidence type="ECO:0000256" key="1">
    <source>
        <dbReference type="ARBA" id="ARBA00007682"/>
    </source>
</evidence>
<feature type="compositionally biased region" description="Gly residues" evidence="4">
    <location>
        <begin position="144"/>
        <end position="154"/>
    </location>
</feature>
<feature type="compositionally biased region" description="Gly residues" evidence="4">
    <location>
        <begin position="183"/>
        <end position="192"/>
    </location>
</feature>
<dbReference type="InterPro" id="IPR007282">
    <property type="entry name" value="NOT2/3/5_C"/>
</dbReference>
<name>A0A4V3SJ46_9PEZI</name>
<feature type="compositionally biased region" description="Pro residues" evidence="4">
    <location>
        <begin position="37"/>
        <end position="47"/>
    </location>
</feature>
<dbReference type="GO" id="GO:0000289">
    <property type="term" value="P:nuclear-transcribed mRNA poly(A) tail shortening"/>
    <property type="evidence" value="ECO:0007669"/>
    <property type="project" value="UniProtKB-ARBA"/>
</dbReference>
<comment type="similarity">
    <text evidence="1">Belongs to the CNOT2/3/5 family.</text>
</comment>
<feature type="compositionally biased region" description="Low complexity" evidence="4">
    <location>
        <begin position="248"/>
        <end position="264"/>
    </location>
</feature>
<feature type="domain" description="NOT2/NOT3/NOT5 C-terminal" evidence="5">
    <location>
        <begin position="357"/>
        <end position="478"/>
    </location>
</feature>
<dbReference type="InterPro" id="IPR038635">
    <property type="entry name" value="CCR4-NOT_su2/3/5_C_sf"/>
</dbReference>
<feature type="region of interest" description="Disordered" evidence="4">
    <location>
        <begin position="1"/>
        <end position="302"/>
    </location>
</feature>
<feature type="compositionally biased region" description="Low complexity" evidence="4">
    <location>
        <begin position="275"/>
        <end position="291"/>
    </location>
</feature>
<organism evidence="6 7">
    <name type="scientific">Ascodesmis nigricans</name>
    <dbReference type="NCBI Taxonomy" id="341454"/>
    <lineage>
        <taxon>Eukaryota</taxon>
        <taxon>Fungi</taxon>
        <taxon>Dikarya</taxon>
        <taxon>Ascomycota</taxon>
        <taxon>Pezizomycotina</taxon>
        <taxon>Pezizomycetes</taxon>
        <taxon>Pezizales</taxon>
        <taxon>Ascodesmidaceae</taxon>
        <taxon>Ascodesmis</taxon>
    </lineage>
</organism>
<feature type="compositionally biased region" description="Low complexity" evidence="4">
    <location>
        <begin position="155"/>
        <end position="169"/>
    </location>
</feature>
<dbReference type="Proteomes" id="UP000298138">
    <property type="component" value="Unassembled WGS sequence"/>
</dbReference>
<keyword evidence="7" id="KW-1185">Reference proteome</keyword>
<evidence type="ECO:0000313" key="7">
    <source>
        <dbReference type="Proteomes" id="UP000298138"/>
    </source>
</evidence>
<dbReference type="EMBL" id="ML220115">
    <property type="protein sequence ID" value="TGZ82585.1"/>
    <property type="molecule type" value="Genomic_DNA"/>
</dbReference>
<dbReference type="GO" id="GO:0006355">
    <property type="term" value="P:regulation of DNA-templated transcription"/>
    <property type="evidence" value="ECO:0007669"/>
    <property type="project" value="InterPro"/>
</dbReference>
<dbReference type="STRING" id="341454.A0A4V3SJ46"/>
<evidence type="ECO:0000256" key="2">
    <source>
        <dbReference type="ARBA" id="ARBA00023015"/>
    </source>
</evidence>
<dbReference type="AlphaFoldDB" id="A0A4V3SJ46"/>
<feature type="compositionally biased region" description="Polar residues" evidence="4">
    <location>
        <begin position="292"/>
        <end position="301"/>
    </location>
</feature>
<keyword evidence="3" id="KW-0804">Transcription</keyword>
<gene>
    <name evidence="6" type="ORF">EX30DRAFT_339864</name>
</gene>
<dbReference type="Pfam" id="PF04153">
    <property type="entry name" value="NOT2_3_5_C"/>
    <property type="match status" value="1"/>
</dbReference>
<dbReference type="InParanoid" id="A0A4V3SJ46"/>
<dbReference type="Gene3D" id="2.30.30.1020">
    <property type="entry name" value="CCR4-NOT complex subunit 2/3/5, C-terminal domain"/>
    <property type="match status" value="1"/>
</dbReference>
<evidence type="ECO:0000259" key="5">
    <source>
        <dbReference type="Pfam" id="PF04153"/>
    </source>
</evidence>
<keyword evidence="2" id="KW-0805">Transcription regulation</keyword>
<feature type="compositionally biased region" description="Low complexity" evidence="4">
    <location>
        <begin position="106"/>
        <end position="120"/>
    </location>
</feature>
<dbReference type="PANTHER" id="PTHR23326">
    <property type="entry name" value="CCR4 NOT-RELATED"/>
    <property type="match status" value="1"/>
</dbReference>